<dbReference type="CTD" id="20231203"/>
<dbReference type="EMBL" id="KB201362">
    <property type="protein sequence ID" value="ESO96945.1"/>
    <property type="molecule type" value="Genomic_DNA"/>
</dbReference>
<protein>
    <submittedName>
        <fullName evidence="1">Uncharacterized protein</fullName>
    </submittedName>
</protein>
<evidence type="ECO:0000313" key="1">
    <source>
        <dbReference type="EMBL" id="ESO96945.1"/>
    </source>
</evidence>
<dbReference type="Proteomes" id="UP000030746">
    <property type="component" value="Unassembled WGS sequence"/>
</dbReference>
<sequence>MYSPGRTLRSTNKLLLKPETGQLATYGQRSFSIQAPLLWNNLPFSLRSITSVNSFKEKLKTHLFTLAFS</sequence>
<name>V4AQ71_LOTGI</name>
<organism evidence="1 2">
    <name type="scientific">Lottia gigantea</name>
    <name type="common">Giant owl limpet</name>
    <dbReference type="NCBI Taxonomy" id="225164"/>
    <lineage>
        <taxon>Eukaryota</taxon>
        <taxon>Metazoa</taxon>
        <taxon>Spiralia</taxon>
        <taxon>Lophotrochozoa</taxon>
        <taxon>Mollusca</taxon>
        <taxon>Gastropoda</taxon>
        <taxon>Patellogastropoda</taxon>
        <taxon>Lottioidea</taxon>
        <taxon>Lottiidae</taxon>
        <taxon>Lottia</taxon>
    </lineage>
</organism>
<dbReference type="RefSeq" id="XP_009052437.1">
    <property type="nucleotide sequence ID" value="XM_009054189.1"/>
</dbReference>
<keyword evidence="2" id="KW-1185">Reference proteome</keyword>
<accession>V4AQ71</accession>
<dbReference type="HOGENOM" id="CLU_201521_1_0_1"/>
<proteinExistence type="predicted"/>
<dbReference type="GeneID" id="20231203"/>
<dbReference type="AlphaFoldDB" id="V4AQ71"/>
<reference evidence="1 2" key="1">
    <citation type="journal article" date="2013" name="Nature">
        <title>Insights into bilaterian evolution from three spiralian genomes.</title>
        <authorList>
            <person name="Simakov O."/>
            <person name="Marletaz F."/>
            <person name="Cho S.J."/>
            <person name="Edsinger-Gonzales E."/>
            <person name="Havlak P."/>
            <person name="Hellsten U."/>
            <person name="Kuo D.H."/>
            <person name="Larsson T."/>
            <person name="Lv J."/>
            <person name="Arendt D."/>
            <person name="Savage R."/>
            <person name="Osoegawa K."/>
            <person name="de Jong P."/>
            <person name="Grimwood J."/>
            <person name="Chapman J.A."/>
            <person name="Shapiro H."/>
            <person name="Aerts A."/>
            <person name="Otillar R.P."/>
            <person name="Terry A.Y."/>
            <person name="Boore J.L."/>
            <person name="Grigoriev I.V."/>
            <person name="Lindberg D.R."/>
            <person name="Seaver E.C."/>
            <person name="Weisblat D.A."/>
            <person name="Putnam N.H."/>
            <person name="Rokhsar D.S."/>
        </authorList>
    </citation>
    <scope>NUCLEOTIDE SEQUENCE [LARGE SCALE GENOMIC DNA]</scope>
</reference>
<gene>
    <name evidence="1" type="ORF">LOTGIDRAFT_115319</name>
</gene>
<evidence type="ECO:0000313" key="2">
    <source>
        <dbReference type="Proteomes" id="UP000030746"/>
    </source>
</evidence>
<dbReference type="OrthoDB" id="6155763at2759"/>
<dbReference type="KEGG" id="lgi:LOTGIDRAFT_115319"/>